<dbReference type="Gene3D" id="2.60.120.620">
    <property type="entry name" value="q2cbj1_9rhob like domain"/>
    <property type="match status" value="1"/>
</dbReference>
<dbReference type="InterPro" id="IPR008775">
    <property type="entry name" value="Phytyl_CoA_dOase-like"/>
</dbReference>
<comment type="cofactor">
    <cofactor evidence="1">
        <name>Fe cation</name>
        <dbReference type="ChEBI" id="CHEBI:24875"/>
    </cofactor>
</comment>
<name>A0A8J1UUF7_OWEFU</name>
<protein>
    <submittedName>
        <fullName evidence="2">Uncharacterized protein</fullName>
    </submittedName>
</protein>
<sequence>MYTQSTMATNSDFQFSHDGQFQVSQEMKEAFKDNGFIFLRNLLSQEEVQKLKGALESEDGVMKHVYGRDDGAGRKTKSVLWNQPGSDITGVASRTEKIAGTMEQLLGGEVYHYHSKVIMKDPHTGGAHVWHQDYGYWYLNGCLFPDMGTVWMAVDKATQDNGCLKVVPGSHKLGRIEHGHVGDQAGADLERVELATKQLGLVHCEMEPGDALFFHCNVLHRSDQNNSPNRRWGFLCCYNRASNNPVYEHHHPCYSKLDKVPDSAIMECANLTDTSGKDFFSLSQDFSIKQIDKPEAGK</sequence>
<comment type="caution">
    <text evidence="2">The sequence shown here is derived from an EMBL/GenBank/DDBJ whole genome shotgun (WGS) entry which is preliminary data.</text>
</comment>
<dbReference type="Pfam" id="PF05721">
    <property type="entry name" value="PhyH"/>
    <property type="match status" value="1"/>
</dbReference>
<dbReference type="PANTHER" id="PTHR20883">
    <property type="entry name" value="PHYTANOYL-COA DIOXYGENASE DOMAIN CONTAINING 1"/>
    <property type="match status" value="1"/>
</dbReference>
<dbReference type="Proteomes" id="UP000749559">
    <property type="component" value="Unassembled WGS sequence"/>
</dbReference>
<dbReference type="AlphaFoldDB" id="A0A8J1UUF7"/>
<keyword evidence="3" id="KW-1185">Reference proteome</keyword>
<evidence type="ECO:0000256" key="1">
    <source>
        <dbReference type="ARBA" id="ARBA00001962"/>
    </source>
</evidence>
<organism evidence="2 3">
    <name type="scientific">Owenia fusiformis</name>
    <name type="common">Polychaete worm</name>
    <dbReference type="NCBI Taxonomy" id="6347"/>
    <lineage>
        <taxon>Eukaryota</taxon>
        <taxon>Metazoa</taxon>
        <taxon>Spiralia</taxon>
        <taxon>Lophotrochozoa</taxon>
        <taxon>Annelida</taxon>
        <taxon>Polychaeta</taxon>
        <taxon>Sedentaria</taxon>
        <taxon>Canalipalpata</taxon>
        <taxon>Sabellida</taxon>
        <taxon>Oweniida</taxon>
        <taxon>Oweniidae</taxon>
        <taxon>Owenia</taxon>
    </lineage>
</organism>
<accession>A0A8J1UUF7</accession>
<dbReference type="PANTHER" id="PTHR20883:SF51">
    <property type="entry name" value="PHYTANOYL-COA HYDROXYLASE"/>
    <property type="match status" value="1"/>
</dbReference>
<dbReference type="OrthoDB" id="445007at2759"/>
<proteinExistence type="predicted"/>
<dbReference type="EMBL" id="CAIIXF020000003">
    <property type="protein sequence ID" value="CAH1778742.1"/>
    <property type="molecule type" value="Genomic_DNA"/>
</dbReference>
<evidence type="ECO:0000313" key="2">
    <source>
        <dbReference type="EMBL" id="CAH1778742.1"/>
    </source>
</evidence>
<reference evidence="2" key="1">
    <citation type="submission" date="2022-03" db="EMBL/GenBank/DDBJ databases">
        <authorList>
            <person name="Martin C."/>
        </authorList>
    </citation>
    <scope>NUCLEOTIDE SEQUENCE</scope>
</reference>
<gene>
    <name evidence="2" type="ORF">OFUS_LOCUS5615</name>
</gene>
<evidence type="ECO:0000313" key="3">
    <source>
        <dbReference type="Proteomes" id="UP000749559"/>
    </source>
</evidence>
<dbReference type="SUPFAM" id="SSF51197">
    <property type="entry name" value="Clavaminate synthase-like"/>
    <property type="match status" value="1"/>
</dbReference>